<reference evidence="3" key="1">
    <citation type="journal article" date="2023" name="PhytoFront">
        <title>Draft Genome Resources of Seven Strains of Tilletia horrida, Causal Agent of Kernel Smut of Rice.</title>
        <authorList>
            <person name="Khanal S."/>
            <person name="Antony Babu S."/>
            <person name="Zhou X.G."/>
        </authorList>
    </citation>
    <scope>NUCLEOTIDE SEQUENCE</scope>
    <source>
        <strain evidence="3">TX6</strain>
    </source>
</reference>
<feature type="compositionally biased region" description="Polar residues" evidence="1">
    <location>
        <begin position="20"/>
        <end position="36"/>
    </location>
</feature>
<protein>
    <recommendedName>
        <fullName evidence="2">Gfd2/YDR514C-like C-terminal domain-containing protein</fullName>
    </recommendedName>
</protein>
<feature type="compositionally biased region" description="Low complexity" evidence="1">
    <location>
        <begin position="352"/>
        <end position="362"/>
    </location>
</feature>
<comment type="caution">
    <text evidence="3">The sequence shown here is derived from an EMBL/GenBank/DDBJ whole genome shotgun (WGS) entry which is preliminary data.</text>
</comment>
<keyword evidence="4" id="KW-1185">Reference proteome</keyword>
<organism evidence="3 4">
    <name type="scientific">Tilletia horrida</name>
    <dbReference type="NCBI Taxonomy" id="155126"/>
    <lineage>
        <taxon>Eukaryota</taxon>
        <taxon>Fungi</taxon>
        <taxon>Dikarya</taxon>
        <taxon>Basidiomycota</taxon>
        <taxon>Ustilaginomycotina</taxon>
        <taxon>Exobasidiomycetes</taxon>
        <taxon>Tilletiales</taxon>
        <taxon>Tilletiaceae</taxon>
        <taxon>Tilletia</taxon>
    </lineage>
</organism>
<feature type="compositionally biased region" description="Low complexity" evidence="1">
    <location>
        <begin position="600"/>
        <end position="634"/>
    </location>
</feature>
<feature type="region of interest" description="Disordered" evidence="1">
    <location>
        <begin position="498"/>
        <end position="653"/>
    </location>
</feature>
<feature type="compositionally biased region" description="Polar residues" evidence="1">
    <location>
        <begin position="296"/>
        <end position="334"/>
    </location>
</feature>
<dbReference type="Pfam" id="PF21762">
    <property type="entry name" value="DEDDh_C"/>
    <property type="match status" value="2"/>
</dbReference>
<feature type="compositionally biased region" description="Polar residues" evidence="1">
    <location>
        <begin position="542"/>
        <end position="555"/>
    </location>
</feature>
<dbReference type="GO" id="GO:0005634">
    <property type="term" value="C:nucleus"/>
    <property type="evidence" value="ECO:0007669"/>
    <property type="project" value="TreeGrafter"/>
</dbReference>
<feature type="compositionally biased region" description="Low complexity" evidence="1">
    <location>
        <begin position="1"/>
        <end position="19"/>
    </location>
</feature>
<dbReference type="InterPro" id="IPR040151">
    <property type="entry name" value="Gfd2/YDR514C-like"/>
</dbReference>
<dbReference type="EMBL" id="JAPDMZ010000016">
    <property type="protein sequence ID" value="KAK0556374.1"/>
    <property type="molecule type" value="Genomic_DNA"/>
</dbReference>
<proteinExistence type="predicted"/>
<accession>A0AAN6JT75</accession>
<feature type="compositionally biased region" description="Basic and acidic residues" evidence="1">
    <location>
        <begin position="267"/>
        <end position="295"/>
    </location>
</feature>
<feature type="compositionally biased region" description="Basic residues" evidence="1">
    <location>
        <begin position="644"/>
        <end position="653"/>
    </location>
</feature>
<dbReference type="InterPro" id="IPR048519">
    <property type="entry name" value="Gfd2/YDR514C-like_C"/>
</dbReference>
<evidence type="ECO:0000313" key="3">
    <source>
        <dbReference type="EMBL" id="KAK0556374.1"/>
    </source>
</evidence>
<dbReference type="PANTHER" id="PTHR28083:SF1">
    <property type="entry name" value="GOOD FOR FULL DBP5 ACTIVITY PROTEIN 2"/>
    <property type="match status" value="1"/>
</dbReference>
<evidence type="ECO:0000259" key="2">
    <source>
        <dbReference type="Pfam" id="PF21762"/>
    </source>
</evidence>
<sequence length="1319" mass="146779">MTNRQQPSGSSSSWYRSPGKQTYNSGPSQPQNGQNSRPGQHRQHQHQPQAPQPPQPPPQDRKTPPKLPPWHQELEELSGKLATRSANFLSIQMAPYDHNPKEILEIGWSYLDPIRKHASFEAAIVTMHYIPVQNVRFTNGMLSRDNRYNFQFGGHSSDIDDSMQDGQGQVAWDSRRSVKLPLQSIIERLEETIGRLVKDKRPLYIIVHGNKRGLDAIHDAGIDISSWGHTAFGTVEENDYIATDMNMDLSSLNALQQAARMAKDAKLAEEESRKYREQMDRLRYPGDYDDPRHASESQIPPLNTRFGSDSSSRNRYSTATSGNDTDTSYRTAVSSFDRGRVADGAGYNNRYQQQRASQTEEQQQQKREQKRAEKDRYGDGFDAWGQPLSDLDDSEDDLDGWRPSFAPTMKITDPDVKVIDTVTLMKALEYQWTKPNINPNAKEPEDPNVEKMVSAINLKKSPNFAGLIMLWIYDNAGNDAHYTLLSFAEMCRQHSEKMGNHTWQSPTSATRGFTAPPAAPPASDTKPTNIKSDPEGPLPASGTAQSRPAASTNVSPAPAAPHPPRGVKREMDDTQNQGGPSYQRQEPAAWVKTRPPRIGSSTTILTSPSTLPLDSTHAVSSPASALPSTPSAPSDRPIKTHDSSRKKKKKKKAFNAVNTPLDLLDEEYECLRQVWAGQLAPPSSVKREDPSSATSTKPCNVFVAIDIETWESDHSRTLEVGWAIHYPDKFEVDYTGAKQSIIASHFIIKENKGLRNHLYVKDQRDHFLHGSKASEKVERPKKGGGGGGECEVLSNKSCIADEADIWKRLASKLKQLYKHVDGVYLVFHDAGGDLPVLDDWDVFKGRPVLPFFDTTTRRHAVAPSPQAGTGSSAQNANENPFWVIDTQRLMRAYQHSAQVANVQKMTDELVLDPAISNKRLHNAGNDAFYTLFGMKEMASGPELAKFRQEKQEERKKIPRATVTTAPLLSWDQEFPEEDEEVVAAKAEEHTAVHALRAEQPIIPGSQERMKPLFELMDAWQRKKCDFIAIRAVMRQNQVVELAWSILDRRAIVRYLQEHQQGPPASNPLFGLPQPRTYQTADAENIGLLPPSGSRFCPAFGTNQIEEEKRVVSKDALVLVNGTIASTQHRMSRQMRKVIANLRKAGGKLYLVFHGPPHEHQVPFLGIPNESLPEELQDLDARPRSAKEIQEDEKLASVELLDTALLFERFKEKADTLRDADATLLDNTNPSLAAVCEELDLLRGLEGVDLDNAGNAVHTILRAIGYLATVRPDVHINRQAAEMAGSAGGFNPASSPTGARSATMTDAEKIALIRGVFPIA</sequence>
<feature type="domain" description="Gfd2/YDR514C-like C-terminal" evidence="2">
    <location>
        <begin position="88"/>
        <end position="229"/>
    </location>
</feature>
<feature type="compositionally biased region" description="Polar residues" evidence="1">
    <location>
        <begin position="501"/>
        <end position="511"/>
    </location>
</feature>
<evidence type="ECO:0000256" key="1">
    <source>
        <dbReference type="SAM" id="MobiDB-lite"/>
    </source>
</evidence>
<feature type="compositionally biased region" description="Basic and acidic residues" evidence="1">
    <location>
        <begin position="363"/>
        <end position="379"/>
    </location>
</feature>
<evidence type="ECO:0000313" key="4">
    <source>
        <dbReference type="Proteomes" id="UP001176517"/>
    </source>
</evidence>
<feature type="compositionally biased region" description="Polar residues" evidence="1">
    <location>
        <begin position="574"/>
        <end position="584"/>
    </location>
</feature>
<feature type="region of interest" description="Disordered" evidence="1">
    <location>
        <begin position="267"/>
        <end position="395"/>
    </location>
</feature>
<gene>
    <name evidence="3" type="ORF">OC846_001197</name>
</gene>
<feature type="region of interest" description="Disordered" evidence="1">
    <location>
        <begin position="1"/>
        <end position="70"/>
    </location>
</feature>
<feature type="domain" description="Gfd2/YDR514C-like C-terminal" evidence="2">
    <location>
        <begin position="701"/>
        <end position="937"/>
    </location>
</feature>
<name>A0AAN6JT75_9BASI</name>
<dbReference type="Proteomes" id="UP001176517">
    <property type="component" value="Unassembled WGS sequence"/>
</dbReference>
<dbReference type="PANTHER" id="PTHR28083">
    <property type="entry name" value="GOOD FOR FULL DBP5 ACTIVITY PROTEIN 2"/>
    <property type="match status" value="1"/>
</dbReference>